<protein>
    <recommendedName>
        <fullName evidence="4">EGF-like domain-containing protein</fullName>
    </recommendedName>
</protein>
<keyword evidence="6" id="KW-1185">Reference proteome</keyword>
<dbReference type="InterPro" id="IPR036426">
    <property type="entry name" value="Bulb-type_lectin_dom_sf"/>
</dbReference>
<keyword evidence="3" id="KW-0245">EGF-like domain</keyword>
<accession>A0A5C7IRM0</accession>
<evidence type="ECO:0000313" key="6">
    <source>
        <dbReference type="Proteomes" id="UP000323000"/>
    </source>
</evidence>
<evidence type="ECO:0000256" key="2">
    <source>
        <dbReference type="ARBA" id="ARBA00023157"/>
    </source>
</evidence>
<dbReference type="EMBL" id="VAHF01000001">
    <property type="protein sequence ID" value="TXG72023.1"/>
    <property type="molecule type" value="Genomic_DNA"/>
</dbReference>
<organism evidence="5 6">
    <name type="scientific">Acer yangbiense</name>
    <dbReference type="NCBI Taxonomy" id="1000413"/>
    <lineage>
        <taxon>Eukaryota</taxon>
        <taxon>Viridiplantae</taxon>
        <taxon>Streptophyta</taxon>
        <taxon>Embryophyta</taxon>
        <taxon>Tracheophyta</taxon>
        <taxon>Spermatophyta</taxon>
        <taxon>Magnoliopsida</taxon>
        <taxon>eudicotyledons</taxon>
        <taxon>Gunneridae</taxon>
        <taxon>Pentapetalae</taxon>
        <taxon>rosids</taxon>
        <taxon>malvids</taxon>
        <taxon>Sapindales</taxon>
        <taxon>Sapindaceae</taxon>
        <taxon>Hippocastanoideae</taxon>
        <taxon>Acereae</taxon>
        <taxon>Acer</taxon>
    </lineage>
</organism>
<dbReference type="GO" id="GO:0048544">
    <property type="term" value="P:recognition of pollen"/>
    <property type="evidence" value="ECO:0007669"/>
    <property type="project" value="InterPro"/>
</dbReference>
<dbReference type="Pfam" id="PF00954">
    <property type="entry name" value="S_locus_glycop"/>
    <property type="match status" value="1"/>
</dbReference>
<proteinExistence type="predicted"/>
<dbReference type="Proteomes" id="UP000323000">
    <property type="component" value="Chromosome 1"/>
</dbReference>
<comment type="caution">
    <text evidence="5">The sequence shown here is derived from an EMBL/GenBank/DDBJ whole genome shotgun (WGS) entry which is preliminary data.</text>
</comment>
<dbReference type="AlphaFoldDB" id="A0A5C7IRM0"/>
<feature type="domain" description="EGF-like" evidence="4">
    <location>
        <begin position="144"/>
        <end position="182"/>
    </location>
</feature>
<dbReference type="InterPro" id="IPR000742">
    <property type="entry name" value="EGF"/>
</dbReference>
<dbReference type="PROSITE" id="PS50026">
    <property type="entry name" value="EGF_3"/>
    <property type="match status" value="1"/>
</dbReference>
<dbReference type="PANTHER" id="PTHR47976">
    <property type="entry name" value="G-TYPE LECTIN S-RECEPTOR-LIKE SERINE/THREONINE-PROTEIN KINASE SD2-5"/>
    <property type="match status" value="1"/>
</dbReference>
<dbReference type="InterPro" id="IPR000858">
    <property type="entry name" value="S_locus_glycoprot_dom"/>
</dbReference>
<dbReference type="InterPro" id="IPR051343">
    <property type="entry name" value="G-type_lectin_kinases/EP1-like"/>
</dbReference>
<sequence>MRDTNSALVWQSFGSPTDTILPGQALATDQRLYSNSKGTIDYSTGDFMLEMQSDGKLVLSAYLFADPGYWLTETQGENRSLVFNDSGFMYIVNSSNVNIYSLTENIATPIEDYYHRATINHHGTFKQFVHHKKEGNWTRVWRPYNDPCIAYSVCGIYGMCTSPDNETVTCNCIPGYTHLDFENVSKGCHPETAMNYCAENSMGNFRVDVVEDADF</sequence>
<evidence type="ECO:0000256" key="3">
    <source>
        <dbReference type="PROSITE-ProRule" id="PRU00076"/>
    </source>
</evidence>
<dbReference type="Gene3D" id="2.90.10.10">
    <property type="entry name" value="Bulb-type lectin domain"/>
    <property type="match status" value="1"/>
</dbReference>
<evidence type="ECO:0000259" key="4">
    <source>
        <dbReference type="PROSITE" id="PS50026"/>
    </source>
</evidence>
<dbReference type="OrthoDB" id="1731020at2759"/>
<name>A0A5C7IRM0_9ROSI</name>
<dbReference type="SUPFAM" id="SSF51110">
    <property type="entry name" value="alpha-D-mannose-specific plant lectins"/>
    <property type="match status" value="1"/>
</dbReference>
<keyword evidence="2" id="KW-1015">Disulfide bond</keyword>
<comment type="caution">
    <text evidence="3">Lacks conserved residue(s) required for the propagation of feature annotation.</text>
</comment>
<gene>
    <name evidence="5" type="ORF">EZV62_000602</name>
</gene>
<reference evidence="6" key="1">
    <citation type="journal article" date="2019" name="Gigascience">
        <title>De novo genome assembly of the endangered Acer yangbiense, a plant species with extremely small populations endemic to Yunnan Province, China.</title>
        <authorList>
            <person name="Yang J."/>
            <person name="Wariss H.M."/>
            <person name="Tao L."/>
            <person name="Zhang R."/>
            <person name="Yun Q."/>
            <person name="Hollingsworth P."/>
            <person name="Dao Z."/>
            <person name="Luo G."/>
            <person name="Guo H."/>
            <person name="Ma Y."/>
            <person name="Sun W."/>
        </authorList>
    </citation>
    <scope>NUCLEOTIDE SEQUENCE [LARGE SCALE GENOMIC DNA]</scope>
    <source>
        <strain evidence="6">cv. Malutang</strain>
    </source>
</reference>
<evidence type="ECO:0000256" key="1">
    <source>
        <dbReference type="ARBA" id="ARBA00022729"/>
    </source>
</evidence>
<keyword evidence="1" id="KW-0732">Signal</keyword>
<evidence type="ECO:0000313" key="5">
    <source>
        <dbReference type="EMBL" id="TXG72023.1"/>
    </source>
</evidence>
<dbReference type="PANTHER" id="PTHR47976:SF64">
    <property type="entry name" value="RECEPTOR-LIKE SERINE_THREONINE-PROTEIN KINASE"/>
    <property type="match status" value="1"/>
</dbReference>